<dbReference type="Proteomes" id="UP000441711">
    <property type="component" value="Unassembled WGS sequence"/>
</dbReference>
<evidence type="ECO:0000313" key="2">
    <source>
        <dbReference type="EMBL" id="KAB4121105.1"/>
    </source>
</evidence>
<dbReference type="EMBL" id="JAQNSI010000335">
    <property type="protein sequence ID" value="MDC1901312.1"/>
    <property type="molecule type" value="Genomic_DNA"/>
</dbReference>
<sequence>MVFITVANSKRILRKLDWKGLNLEGEVYDRPIHFFNKKEEQSLLAYKEFLMNPERFVKDVYQKAEIKDSYRYVYEGEAPCYHQTEDCERLNAEFCNFRVPEEIRNRGIAMVQRFRTWFKSNRYLLEGKEDVFEMRFYAAFHMRLKIEEIAPLKNSGTTIINNWTQEELESKINEKLKQAGKYYYQSPKNTAILKQYGKLAYLGNSPNQIINNRTGYSDAEVKTFLCNYEEKFKRPIIAMLYDYYRMKFNPELALDVRLLEQLGFRACHSCFF</sequence>
<dbReference type="EMBL" id="WCUP01000015">
    <property type="protein sequence ID" value="KAB4105413.1"/>
    <property type="molecule type" value="Genomic_DNA"/>
</dbReference>
<name>A0A413NBK5_BACUN</name>
<dbReference type="Proteomes" id="UP000487989">
    <property type="component" value="Unassembled WGS sequence"/>
</dbReference>
<reference evidence="8 9" key="2">
    <citation type="journal article" date="2019" name="Nat. Med.">
        <title>A library of human gut bacterial isolates paired with longitudinal multiomics data enables mechanistic microbiome research.</title>
        <authorList>
            <person name="Poyet M."/>
            <person name="Groussin M."/>
            <person name="Gibbons S.M."/>
            <person name="Avila-Pacheco J."/>
            <person name="Jiang X."/>
            <person name="Kearney S.M."/>
            <person name="Perrotta A.R."/>
            <person name="Berdy B."/>
            <person name="Zhao S."/>
            <person name="Lieberman T.D."/>
            <person name="Swanson P.K."/>
            <person name="Smith M."/>
            <person name="Roesemann S."/>
            <person name="Alexander J.E."/>
            <person name="Rich S.A."/>
            <person name="Livny J."/>
            <person name="Vlamakis H."/>
            <person name="Clish C."/>
            <person name="Bullock K."/>
            <person name="Deik A."/>
            <person name="Scott J."/>
            <person name="Pierce K.A."/>
            <person name="Xavier R.J."/>
            <person name="Alm E.J."/>
        </authorList>
    </citation>
    <scope>NUCLEOTIDE SEQUENCE [LARGE SCALE GENOMIC DNA]</scope>
    <source>
        <strain evidence="3 10">BIOML-A19</strain>
        <strain evidence="4 11">BIOML-A3</strain>
        <strain evidence="1 9">BIOML-A36</strain>
        <strain evidence="2 8">BIOML-A37</strain>
    </source>
</reference>
<evidence type="ECO:0000313" key="9">
    <source>
        <dbReference type="Proteomes" id="UP000441711"/>
    </source>
</evidence>
<dbReference type="Proteomes" id="UP000487221">
    <property type="component" value="Unassembled WGS sequence"/>
</dbReference>
<dbReference type="EMBL" id="QSEE01000019">
    <property type="protein sequence ID" value="RGZ45872.1"/>
    <property type="molecule type" value="Genomic_DNA"/>
</dbReference>
<evidence type="ECO:0000313" key="1">
    <source>
        <dbReference type="EMBL" id="KAB4105413.1"/>
    </source>
</evidence>
<dbReference type="EMBL" id="WCTJ01000016">
    <property type="protein sequence ID" value="KAB4253524.1"/>
    <property type="molecule type" value="Genomic_DNA"/>
</dbReference>
<dbReference type="Proteomes" id="UP001222603">
    <property type="component" value="Unassembled WGS sequence"/>
</dbReference>
<evidence type="ECO:0000313" key="11">
    <source>
        <dbReference type="Proteomes" id="UP000487989"/>
    </source>
</evidence>
<reference evidence="5" key="3">
    <citation type="submission" date="2022-10" db="EMBL/GenBank/DDBJ databases">
        <title>Human gut microbiome strain richness.</title>
        <authorList>
            <person name="Chen-Liaw A."/>
        </authorList>
    </citation>
    <scope>NUCLEOTIDE SEQUENCE</scope>
    <source>
        <strain evidence="5">1001713st1_F9_1001713B170221_170320</strain>
    </source>
</reference>
<reference evidence="6 7" key="1">
    <citation type="submission" date="2018-08" db="EMBL/GenBank/DDBJ databases">
        <title>A genome reference for cultivated species of the human gut microbiota.</title>
        <authorList>
            <person name="Zou Y."/>
            <person name="Xue W."/>
            <person name="Luo G."/>
        </authorList>
    </citation>
    <scope>NUCLEOTIDE SEQUENCE [LARGE SCALE GENOMIC DNA]</scope>
    <source>
        <strain evidence="6 7">AM50-4</strain>
    </source>
</reference>
<dbReference type="AlphaFoldDB" id="A0A413NBK5"/>
<dbReference type="Proteomes" id="UP000438773">
    <property type="component" value="Unassembled WGS sequence"/>
</dbReference>
<dbReference type="RefSeq" id="WP_117959218.1">
    <property type="nucleotide sequence ID" value="NZ_JADNKR010000013.1"/>
</dbReference>
<evidence type="ECO:0000313" key="4">
    <source>
        <dbReference type="EMBL" id="KAB4253524.1"/>
    </source>
</evidence>
<gene>
    <name evidence="6" type="ORF">DW988_16530</name>
    <name evidence="4" type="ORF">GAP48_11120</name>
    <name evidence="3" type="ORF">GAQ44_15290</name>
    <name evidence="1" type="ORF">GAQ70_18365</name>
    <name evidence="2" type="ORF">GAQ75_19590</name>
    <name evidence="5" type="ORF">POZ10_11865</name>
</gene>
<evidence type="ECO:0000313" key="5">
    <source>
        <dbReference type="EMBL" id="MDC1901312.1"/>
    </source>
</evidence>
<evidence type="ECO:0000313" key="8">
    <source>
        <dbReference type="Proteomes" id="UP000438773"/>
    </source>
</evidence>
<dbReference type="EMBL" id="WCTY01000029">
    <property type="protein sequence ID" value="KAB4181749.1"/>
    <property type="molecule type" value="Genomic_DNA"/>
</dbReference>
<comment type="caution">
    <text evidence="6">The sequence shown here is derived from an EMBL/GenBank/DDBJ whole genome shotgun (WGS) entry which is preliminary data.</text>
</comment>
<protein>
    <submittedName>
        <fullName evidence="6">Uncharacterized protein</fullName>
    </submittedName>
</protein>
<proteinExistence type="predicted"/>
<evidence type="ECO:0000313" key="10">
    <source>
        <dbReference type="Proteomes" id="UP000487221"/>
    </source>
</evidence>
<accession>A0A413NBK5</accession>
<evidence type="ECO:0000313" key="3">
    <source>
        <dbReference type="EMBL" id="KAB4181749.1"/>
    </source>
</evidence>
<organism evidence="6 7">
    <name type="scientific">Bacteroides uniformis</name>
    <dbReference type="NCBI Taxonomy" id="820"/>
    <lineage>
        <taxon>Bacteria</taxon>
        <taxon>Pseudomonadati</taxon>
        <taxon>Bacteroidota</taxon>
        <taxon>Bacteroidia</taxon>
        <taxon>Bacteroidales</taxon>
        <taxon>Bacteroidaceae</taxon>
        <taxon>Bacteroides</taxon>
    </lineage>
</organism>
<dbReference type="EMBL" id="WCUQ01000014">
    <property type="protein sequence ID" value="KAB4121105.1"/>
    <property type="molecule type" value="Genomic_DNA"/>
</dbReference>
<evidence type="ECO:0000313" key="7">
    <source>
        <dbReference type="Proteomes" id="UP000283684"/>
    </source>
</evidence>
<dbReference type="Proteomes" id="UP000283684">
    <property type="component" value="Unassembled WGS sequence"/>
</dbReference>
<evidence type="ECO:0000313" key="6">
    <source>
        <dbReference type="EMBL" id="RGZ45872.1"/>
    </source>
</evidence>